<dbReference type="GO" id="GO:0005615">
    <property type="term" value="C:extracellular space"/>
    <property type="evidence" value="ECO:0007669"/>
    <property type="project" value="TreeGrafter"/>
</dbReference>
<dbReference type="InterPro" id="IPR027268">
    <property type="entry name" value="Peptidase_M4/M1_CTD_sf"/>
</dbReference>
<evidence type="ECO:0000256" key="10">
    <source>
        <dbReference type="ARBA" id="ARBA00022833"/>
    </source>
</evidence>
<dbReference type="Gene3D" id="2.60.40.1730">
    <property type="entry name" value="tricorn interacting facor f3 domain"/>
    <property type="match status" value="1"/>
</dbReference>
<dbReference type="PANTHER" id="PTHR11533">
    <property type="entry name" value="PROTEASE M1 ZINC METALLOPROTEASE"/>
    <property type="match status" value="1"/>
</dbReference>
<keyword evidence="9" id="KW-0378">Hydrolase</keyword>
<dbReference type="EMBL" id="VORB01000001">
    <property type="protein sequence ID" value="TXC85335.1"/>
    <property type="molecule type" value="Genomic_DNA"/>
</dbReference>
<dbReference type="OrthoDB" id="100605at2"/>
<protein>
    <recommendedName>
        <fullName evidence="5">Aminopeptidase N</fullName>
        <ecNumber evidence="4">3.4.11.2</ecNumber>
    </recommendedName>
</protein>
<comment type="cofactor">
    <cofactor evidence="2">
        <name>Zn(2+)</name>
        <dbReference type="ChEBI" id="CHEBI:29105"/>
    </cofactor>
</comment>
<dbReference type="SUPFAM" id="SSF63737">
    <property type="entry name" value="Leukotriene A4 hydrolase N-terminal domain"/>
    <property type="match status" value="1"/>
</dbReference>
<dbReference type="Proteomes" id="UP000321168">
    <property type="component" value="Unassembled WGS sequence"/>
</dbReference>
<evidence type="ECO:0000256" key="5">
    <source>
        <dbReference type="ARBA" id="ARBA00015611"/>
    </source>
</evidence>
<dbReference type="AlphaFoldDB" id="A0A5C6VNT8"/>
<dbReference type="CDD" id="cd09603">
    <property type="entry name" value="M1_APN_like"/>
    <property type="match status" value="1"/>
</dbReference>
<feature type="domain" description="Peptidase M1 membrane alanine aminopeptidase" evidence="12">
    <location>
        <begin position="311"/>
        <end position="456"/>
    </location>
</feature>
<comment type="similarity">
    <text evidence="3">Belongs to the peptidase M1 family.</text>
</comment>
<dbReference type="GO" id="GO:0042277">
    <property type="term" value="F:peptide binding"/>
    <property type="evidence" value="ECO:0007669"/>
    <property type="project" value="TreeGrafter"/>
</dbReference>
<comment type="catalytic activity">
    <reaction evidence="1">
        <text>Release of an N-terminal amino acid, Xaa-|-Yaa- from a peptide, amide or arylamide. Xaa is preferably Ala, but may be most amino acids including Pro (slow action). When a terminal hydrophobic residue is followed by a prolyl residue, the two may be released as an intact Xaa-Pro dipeptide.</text>
        <dbReference type="EC" id="3.4.11.2"/>
    </reaction>
</comment>
<keyword evidence="10" id="KW-0862">Zinc</keyword>
<organism evidence="13 14">
    <name type="scientific">Luteibaculum oceani</name>
    <dbReference type="NCBI Taxonomy" id="1294296"/>
    <lineage>
        <taxon>Bacteria</taxon>
        <taxon>Pseudomonadati</taxon>
        <taxon>Bacteroidota</taxon>
        <taxon>Flavobacteriia</taxon>
        <taxon>Flavobacteriales</taxon>
        <taxon>Luteibaculaceae</taxon>
        <taxon>Luteibaculum</taxon>
    </lineage>
</organism>
<evidence type="ECO:0000256" key="3">
    <source>
        <dbReference type="ARBA" id="ARBA00010136"/>
    </source>
</evidence>
<dbReference type="InterPro" id="IPR042097">
    <property type="entry name" value="Aminopeptidase_N-like_N_sf"/>
</dbReference>
<gene>
    <name evidence="13" type="ORF">FRX97_01545</name>
</gene>
<dbReference type="GO" id="GO:0006508">
    <property type="term" value="P:proteolysis"/>
    <property type="evidence" value="ECO:0007669"/>
    <property type="project" value="UniProtKB-KW"/>
</dbReference>
<dbReference type="InterPro" id="IPR001930">
    <property type="entry name" value="Peptidase_M1"/>
</dbReference>
<name>A0A5C6VNT8_9FLAO</name>
<dbReference type="GO" id="GO:0016020">
    <property type="term" value="C:membrane"/>
    <property type="evidence" value="ECO:0007669"/>
    <property type="project" value="TreeGrafter"/>
</dbReference>
<keyword evidence="11" id="KW-0482">Metalloprotease</keyword>
<keyword evidence="6" id="KW-0031">Aminopeptidase</keyword>
<evidence type="ECO:0000256" key="2">
    <source>
        <dbReference type="ARBA" id="ARBA00001947"/>
    </source>
</evidence>
<dbReference type="EC" id="3.4.11.2" evidence="4"/>
<evidence type="ECO:0000256" key="6">
    <source>
        <dbReference type="ARBA" id="ARBA00022438"/>
    </source>
</evidence>
<dbReference type="Pfam" id="PF01433">
    <property type="entry name" value="Peptidase_M1"/>
    <property type="match status" value="1"/>
</dbReference>
<evidence type="ECO:0000313" key="14">
    <source>
        <dbReference type="Proteomes" id="UP000321168"/>
    </source>
</evidence>
<evidence type="ECO:0000256" key="4">
    <source>
        <dbReference type="ARBA" id="ARBA00012564"/>
    </source>
</evidence>
<dbReference type="SUPFAM" id="SSF55486">
    <property type="entry name" value="Metalloproteases ('zincins'), catalytic domain"/>
    <property type="match status" value="1"/>
</dbReference>
<dbReference type="GO" id="GO:0070006">
    <property type="term" value="F:metalloaminopeptidase activity"/>
    <property type="evidence" value="ECO:0007669"/>
    <property type="project" value="TreeGrafter"/>
</dbReference>
<accession>A0A5C6VNT8</accession>
<comment type="caution">
    <text evidence="13">The sequence shown here is derived from an EMBL/GenBank/DDBJ whole genome shotgun (WGS) entry which is preliminary data.</text>
</comment>
<evidence type="ECO:0000256" key="8">
    <source>
        <dbReference type="ARBA" id="ARBA00022723"/>
    </source>
</evidence>
<dbReference type="PRINTS" id="PR00756">
    <property type="entry name" value="ALADIPTASE"/>
</dbReference>
<sequence>MKFIGIFLFALFLSIFYVGKAQVQPESYCSHLMDSDFTQGRSIHKSNHGNYTISKVLAHLKTDVYTGYLDATVTLSIKAKKSGNLAFDLHNNNQVEYVLYDGDTVPFTHLADKLSLNKIISNNGNHQVTIKYEGNPSTLGSRSYQLQHHNGVPVLSTLSEPYGAKDWLPTLQQLNYKTDTLELNLTFLKEFKSAANGLLQSRVEDGQWATEKWVHYYPINFYLVAFSISNYEEYNYTLNLREGDLFFQNFVYPENIDFERKRIDTTAALMHYFDSLFTPYPYMNEKYGHAEWEWGGGMEHQTMSFMGSFSFDLIAHELAHQWFGNLVTCGSWQDIWINEGFATYLNALGHERFSNEEGFRAWLKLLKDNAMRKPQLSVFAYDTNNVSQLFDYSTTYAKGAFVLHMLRKRVGDDIFFEGLRNFLTNYKTKGFATTTDLQKEIENASNLDLNDFFQQWIYLPSYPVVNYGWDGTNNQILLSLTQRSKIDDGTIFNLHIPVKLKGTERDTTIVVNLVQSEQKFLLSADFLIDDVDIDPENEVLMETKLVGAPSLYSSNFIDVLPNPAHSKLVVLSRSRSYLIENLGLFKMDGEQVLSMDYPNAQRFVEIDLNDFSPGVYILRTWYKGTERNARVIIK</sequence>
<keyword evidence="14" id="KW-1185">Reference proteome</keyword>
<dbReference type="GO" id="GO:0005737">
    <property type="term" value="C:cytoplasm"/>
    <property type="evidence" value="ECO:0007669"/>
    <property type="project" value="TreeGrafter"/>
</dbReference>
<dbReference type="InterPro" id="IPR014782">
    <property type="entry name" value="Peptidase_M1_dom"/>
</dbReference>
<evidence type="ECO:0000256" key="9">
    <source>
        <dbReference type="ARBA" id="ARBA00022801"/>
    </source>
</evidence>
<dbReference type="GO" id="GO:0043171">
    <property type="term" value="P:peptide catabolic process"/>
    <property type="evidence" value="ECO:0007669"/>
    <property type="project" value="TreeGrafter"/>
</dbReference>
<evidence type="ECO:0000313" key="13">
    <source>
        <dbReference type="EMBL" id="TXC85335.1"/>
    </source>
</evidence>
<dbReference type="GO" id="GO:0008270">
    <property type="term" value="F:zinc ion binding"/>
    <property type="evidence" value="ECO:0007669"/>
    <property type="project" value="InterPro"/>
</dbReference>
<dbReference type="PANTHER" id="PTHR11533:SF174">
    <property type="entry name" value="PUROMYCIN-SENSITIVE AMINOPEPTIDASE-RELATED"/>
    <property type="match status" value="1"/>
</dbReference>
<keyword evidence="8" id="KW-0479">Metal-binding</keyword>
<evidence type="ECO:0000259" key="12">
    <source>
        <dbReference type="Pfam" id="PF01433"/>
    </source>
</evidence>
<dbReference type="InterPro" id="IPR050344">
    <property type="entry name" value="Peptidase_M1_aminopeptidases"/>
</dbReference>
<evidence type="ECO:0000256" key="1">
    <source>
        <dbReference type="ARBA" id="ARBA00000098"/>
    </source>
</evidence>
<dbReference type="Gene3D" id="1.10.390.10">
    <property type="entry name" value="Neutral Protease Domain 2"/>
    <property type="match status" value="1"/>
</dbReference>
<evidence type="ECO:0000256" key="11">
    <source>
        <dbReference type="ARBA" id="ARBA00023049"/>
    </source>
</evidence>
<keyword evidence="7" id="KW-0645">Protease</keyword>
<reference evidence="13 14" key="1">
    <citation type="submission" date="2019-08" db="EMBL/GenBank/DDBJ databases">
        <title>Genome of Luteibaculum oceani JCM 18817.</title>
        <authorList>
            <person name="Bowman J.P."/>
        </authorList>
    </citation>
    <scope>NUCLEOTIDE SEQUENCE [LARGE SCALE GENOMIC DNA]</scope>
    <source>
        <strain evidence="13 14">JCM 18817</strain>
    </source>
</reference>
<evidence type="ECO:0000256" key="7">
    <source>
        <dbReference type="ARBA" id="ARBA00022670"/>
    </source>
</evidence>
<proteinExistence type="inferred from homology"/>
<dbReference type="RefSeq" id="WP_147012671.1">
    <property type="nucleotide sequence ID" value="NZ_VORB01000001.1"/>
</dbReference>
<dbReference type="GO" id="GO:0016285">
    <property type="term" value="F:alanyl aminopeptidase activity"/>
    <property type="evidence" value="ECO:0007669"/>
    <property type="project" value="UniProtKB-EC"/>
</dbReference>